<dbReference type="RefSeq" id="WP_060849042.1">
    <property type="nucleotide sequence ID" value="NZ_AP014704.1"/>
</dbReference>
<dbReference type="SUPFAM" id="SSF53067">
    <property type="entry name" value="Actin-like ATPase domain"/>
    <property type="match status" value="1"/>
</dbReference>
<dbReference type="AlphaFoldDB" id="A0A0C6FY76"/>
<dbReference type="GO" id="GO:0005524">
    <property type="term" value="F:ATP binding"/>
    <property type="evidence" value="ECO:0007669"/>
    <property type="project" value="UniProtKB-KW"/>
</dbReference>
<dbReference type="Pfam" id="PF00871">
    <property type="entry name" value="Acetate_kinase"/>
    <property type="match status" value="1"/>
</dbReference>
<comment type="similarity">
    <text evidence="5">Belongs to the acetokinase family.</text>
</comment>
<dbReference type="STRING" id="270351.Maq22A_c27155"/>
<evidence type="ECO:0000256" key="1">
    <source>
        <dbReference type="ARBA" id="ARBA00022679"/>
    </source>
</evidence>
<dbReference type="EMBL" id="AP014704">
    <property type="protein sequence ID" value="BAQ48280.1"/>
    <property type="molecule type" value="Genomic_DNA"/>
</dbReference>
<reference evidence="6 7" key="1">
    <citation type="journal article" date="2015" name="Genome Announc.">
        <title>Complete Genome Sequence of Methylobacterium aquaticum Strain 22A, Isolated from Racomitrium japonicum Moss.</title>
        <authorList>
            <person name="Tani A."/>
            <person name="Ogura Y."/>
            <person name="Hayashi T."/>
            <person name="Kimbara K."/>
        </authorList>
    </citation>
    <scope>NUCLEOTIDE SEQUENCE [LARGE SCALE GENOMIC DNA]</scope>
    <source>
        <strain evidence="6 7">MA-22A</strain>
    </source>
</reference>
<dbReference type="InterPro" id="IPR043129">
    <property type="entry name" value="ATPase_NBD"/>
</dbReference>
<dbReference type="GO" id="GO:0016774">
    <property type="term" value="F:phosphotransferase activity, carboxyl group as acceptor"/>
    <property type="evidence" value="ECO:0007669"/>
    <property type="project" value="InterPro"/>
</dbReference>
<keyword evidence="4" id="KW-0067">ATP-binding</keyword>
<evidence type="ECO:0000256" key="5">
    <source>
        <dbReference type="RuleBase" id="RU003835"/>
    </source>
</evidence>
<sequence>MPRALSDEGLLRYGFRGLSCEHVAAVLPEVAGPRAQGRALVAHPGHGASLRALRNRRSIASTRGLTGR</sequence>
<evidence type="ECO:0000256" key="4">
    <source>
        <dbReference type="ARBA" id="ARBA00022840"/>
    </source>
</evidence>
<protein>
    <submittedName>
        <fullName evidence="6">Acetate kinase</fullName>
    </submittedName>
</protein>
<reference evidence="7" key="2">
    <citation type="submission" date="2015-01" db="EMBL/GenBank/DDBJ databases">
        <title>Complete genome sequence of Methylobacterium aquaticum strain 22A.</title>
        <authorList>
            <person name="Tani A."/>
            <person name="Ogura Y."/>
            <person name="Hayashi T."/>
        </authorList>
    </citation>
    <scope>NUCLEOTIDE SEQUENCE [LARGE SCALE GENOMIC DNA]</scope>
    <source>
        <strain evidence="7">MA-22A</strain>
    </source>
</reference>
<evidence type="ECO:0000256" key="2">
    <source>
        <dbReference type="ARBA" id="ARBA00022741"/>
    </source>
</evidence>
<dbReference type="Gene3D" id="3.30.420.40">
    <property type="match status" value="1"/>
</dbReference>
<evidence type="ECO:0000313" key="6">
    <source>
        <dbReference type="EMBL" id="BAQ48280.1"/>
    </source>
</evidence>
<dbReference type="InterPro" id="IPR000890">
    <property type="entry name" value="Aliphatic_acid_kin_short-chain"/>
</dbReference>
<accession>A0A0C6FY76</accession>
<keyword evidence="1 5" id="KW-0808">Transferase</keyword>
<keyword evidence="2" id="KW-0547">Nucleotide-binding</keyword>
<keyword evidence="3 5" id="KW-0418">Kinase</keyword>
<dbReference type="KEGG" id="maqu:Maq22A_c27155"/>
<dbReference type="PRINTS" id="PR00471">
    <property type="entry name" value="ACETATEKNASE"/>
</dbReference>
<evidence type="ECO:0000256" key="3">
    <source>
        <dbReference type="ARBA" id="ARBA00022777"/>
    </source>
</evidence>
<dbReference type="GO" id="GO:0016301">
    <property type="term" value="F:kinase activity"/>
    <property type="evidence" value="ECO:0007669"/>
    <property type="project" value="UniProtKB-KW"/>
</dbReference>
<gene>
    <name evidence="6" type="primary">ackA</name>
    <name evidence="6" type="ORF">Maq22A_c27155</name>
</gene>
<organism evidence="6 7">
    <name type="scientific">Methylobacterium aquaticum</name>
    <dbReference type="NCBI Taxonomy" id="270351"/>
    <lineage>
        <taxon>Bacteria</taxon>
        <taxon>Pseudomonadati</taxon>
        <taxon>Pseudomonadota</taxon>
        <taxon>Alphaproteobacteria</taxon>
        <taxon>Hyphomicrobiales</taxon>
        <taxon>Methylobacteriaceae</taxon>
        <taxon>Methylobacterium</taxon>
    </lineage>
</organism>
<name>A0A0C6FY76_9HYPH</name>
<evidence type="ECO:0000313" key="7">
    <source>
        <dbReference type="Proteomes" id="UP000061432"/>
    </source>
</evidence>
<proteinExistence type="inferred from homology"/>
<dbReference type="PATRIC" id="fig|270351.10.peg.5207"/>
<dbReference type="Proteomes" id="UP000061432">
    <property type="component" value="Chromosome"/>
</dbReference>